<feature type="domain" description="GWxTD" evidence="2">
    <location>
        <begin position="251"/>
        <end position="423"/>
    </location>
</feature>
<evidence type="ECO:0000313" key="4">
    <source>
        <dbReference type="Proteomes" id="UP000000493"/>
    </source>
</evidence>
<dbReference type="KEGG" id="rsi:Runsl_4151"/>
<keyword evidence="4" id="KW-1185">Reference proteome</keyword>
<protein>
    <recommendedName>
        <fullName evidence="2">GWxTD domain-containing protein</fullName>
    </recommendedName>
</protein>
<name>A0A7U3ZNJ2_RUNSL</name>
<feature type="chain" id="PRO_5031142380" description="GWxTD domain-containing protein" evidence="1">
    <location>
        <begin position="21"/>
        <end position="428"/>
    </location>
</feature>
<reference evidence="3 4" key="2">
    <citation type="journal article" date="2012" name="Stand. Genomic Sci.">
        <title>Complete genome sequence of the aquatic bacterium Runella slithyformis type strain (LSU 4(T)).</title>
        <authorList>
            <person name="Copeland A."/>
            <person name="Zhang X."/>
            <person name="Misra M."/>
            <person name="Lapidus A."/>
            <person name="Nolan M."/>
            <person name="Lucas S."/>
            <person name="Deshpande S."/>
            <person name="Cheng J.F."/>
            <person name="Tapia R."/>
            <person name="Goodwin L.A."/>
            <person name="Pitluck S."/>
            <person name="Liolios K."/>
            <person name="Pagani I."/>
            <person name="Ivanova N."/>
            <person name="Mikhailova N."/>
            <person name="Pati A."/>
            <person name="Chen A."/>
            <person name="Palaniappan K."/>
            <person name="Land M."/>
            <person name="Hauser L."/>
            <person name="Pan C."/>
            <person name="Jeffries C.D."/>
            <person name="Detter J.C."/>
            <person name="Brambilla E.M."/>
            <person name="Rohde M."/>
            <person name="Djao O.D."/>
            <person name="Goker M."/>
            <person name="Sikorski J."/>
            <person name="Tindall B.J."/>
            <person name="Woyke T."/>
            <person name="Bristow J."/>
            <person name="Eisen J.A."/>
            <person name="Markowitz V."/>
            <person name="Hugenholtz P."/>
            <person name="Kyrpides N.C."/>
            <person name="Klenk H.P."/>
            <person name="Mavromatis K."/>
        </authorList>
    </citation>
    <scope>NUCLEOTIDE SEQUENCE [LARGE SCALE GENOMIC DNA]</scope>
    <source>
        <strain evidence="4">ATCC 29530 / DSM 19594 / LMG 11500 / NCIMB 11436 / LSU 4</strain>
    </source>
</reference>
<dbReference type="Proteomes" id="UP000000493">
    <property type="component" value="Chromosome"/>
</dbReference>
<dbReference type="InterPro" id="IPR030959">
    <property type="entry name" value="GWxTD_dom"/>
</dbReference>
<feature type="signal peptide" evidence="1">
    <location>
        <begin position="1"/>
        <end position="20"/>
    </location>
</feature>
<evidence type="ECO:0000313" key="3">
    <source>
        <dbReference type="EMBL" id="AEI50496.1"/>
    </source>
</evidence>
<dbReference type="RefSeq" id="WP_013929794.1">
    <property type="nucleotide sequence ID" value="NC_015703.1"/>
</dbReference>
<gene>
    <name evidence="3" type="ordered locus">Runsl_4151</name>
</gene>
<dbReference type="Pfam" id="PF20094">
    <property type="entry name" value="GWxTD_dom"/>
    <property type="match status" value="1"/>
</dbReference>
<reference evidence="4" key="1">
    <citation type="submission" date="2011-06" db="EMBL/GenBank/DDBJ databases">
        <title>The complete genome of chromosome of Runella slithyformis DSM 19594.</title>
        <authorList>
            <consortium name="US DOE Joint Genome Institute (JGI-PGF)"/>
            <person name="Lucas S."/>
            <person name="Han J."/>
            <person name="Lapidus A."/>
            <person name="Bruce D."/>
            <person name="Goodwin L."/>
            <person name="Pitluck S."/>
            <person name="Peters L."/>
            <person name="Kyrpides N."/>
            <person name="Mavromatis K."/>
            <person name="Ivanova N."/>
            <person name="Ovchinnikova G."/>
            <person name="Zhang X."/>
            <person name="Misra M."/>
            <person name="Detter J.C."/>
            <person name="Tapia R."/>
            <person name="Han C."/>
            <person name="Land M."/>
            <person name="Hauser L."/>
            <person name="Markowitz V."/>
            <person name="Cheng J.-F."/>
            <person name="Hugenholtz P."/>
            <person name="Woyke T."/>
            <person name="Wu D."/>
            <person name="Tindall B."/>
            <person name="Faehrich R."/>
            <person name="Brambilla E."/>
            <person name="Klenk H.-P."/>
            <person name="Eisen J.A."/>
        </authorList>
    </citation>
    <scope>NUCLEOTIDE SEQUENCE [LARGE SCALE GENOMIC DNA]</scope>
    <source>
        <strain evidence="4">ATCC 29530 / DSM 19594 / LMG 11500 / NCIMB 11436 / LSU 4</strain>
    </source>
</reference>
<dbReference type="EMBL" id="CP002859">
    <property type="protein sequence ID" value="AEI50496.1"/>
    <property type="molecule type" value="Genomic_DNA"/>
</dbReference>
<accession>A0A7U3ZNJ2</accession>
<evidence type="ECO:0000259" key="2">
    <source>
        <dbReference type="Pfam" id="PF20094"/>
    </source>
</evidence>
<keyword evidence="1" id="KW-0732">Signal</keyword>
<sequence>MNRISLILFFLLSISLLSEAQLSPKNKKRKGDAQAAASASGLDDVTILGIKSKFLSRDTNSVSIYMRVDLSKPNNVPVRWKDFTGKFTLNYVLYPDFASRERLGYGNVPLNEQSVIQLSSTKFMIRYDVKRPVNHPTVVMLAEISEIGTTKKVLNDLALRFNAPKLSDRFSLFERTGQVLLHQNYINVNDTLLIKDVNKTVKPLYVMRYRHDFDAAVSPMNTNPRSAPRTLDIDTVFTINTSTLLSFKEEGLYYMTEDTTDATGIGLVVANKRFPKMTRPAELTKPVMYMSQNQEINDLLGTKDPKKTLDRYWLTLMNGNTDMAKRTISVFYNRVEEANRLFTSYKEGWKTDKGMIFIIMGPPDRVQRSKDREVWVYAQRANFSEINFTFNRRPNQFVEDHYELQRYVEYQPIWYPMVEAWRTGAVRE</sequence>
<dbReference type="AlphaFoldDB" id="A0A7U3ZNJ2"/>
<evidence type="ECO:0000256" key="1">
    <source>
        <dbReference type="SAM" id="SignalP"/>
    </source>
</evidence>
<dbReference type="NCBIfam" id="TIGR04514">
    <property type="entry name" value="GWxTD_dom"/>
    <property type="match status" value="1"/>
</dbReference>
<proteinExistence type="predicted"/>
<organism evidence="3 4">
    <name type="scientific">Runella slithyformis (strain ATCC 29530 / DSM 19594 / LMG 11500 / NCIMB 11436 / LSU 4)</name>
    <dbReference type="NCBI Taxonomy" id="761193"/>
    <lineage>
        <taxon>Bacteria</taxon>
        <taxon>Pseudomonadati</taxon>
        <taxon>Bacteroidota</taxon>
        <taxon>Cytophagia</taxon>
        <taxon>Cytophagales</taxon>
        <taxon>Spirosomataceae</taxon>
        <taxon>Runella</taxon>
    </lineage>
</organism>